<evidence type="ECO:0000256" key="2">
    <source>
        <dbReference type="ARBA" id="ARBA00022803"/>
    </source>
</evidence>
<organism evidence="3 4">
    <name type="scientific">Horticoccus luteus</name>
    <dbReference type="NCBI Taxonomy" id="2862869"/>
    <lineage>
        <taxon>Bacteria</taxon>
        <taxon>Pseudomonadati</taxon>
        <taxon>Verrucomicrobiota</taxon>
        <taxon>Opitutia</taxon>
        <taxon>Opitutales</taxon>
        <taxon>Opitutaceae</taxon>
        <taxon>Horticoccus</taxon>
    </lineage>
</organism>
<dbReference type="Pfam" id="PF13432">
    <property type="entry name" value="TPR_16"/>
    <property type="match status" value="3"/>
</dbReference>
<dbReference type="Proteomes" id="UP000825051">
    <property type="component" value="Chromosome"/>
</dbReference>
<keyword evidence="1" id="KW-0677">Repeat</keyword>
<dbReference type="SUPFAM" id="SSF48452">
    <property type="entry name" value="TPR-like"/>
    <property type="match status" value="2"/>
</dbReference>
<dbReference type="EMBL" id="CP080507">
    <property type="protein sequence ID" value="QYM80092.1"/>
    <property type="molecule type" value="Genomic_DNA"/>
</dbReference>
<gene>
    <name evidence="3" type="ORF">K0B96_05610</name>
</gene>
<dbReference type="InterPro" id="IPR011990">
    <property type="entry name" value="TPR-like_helical_dom_sf"/>
</dbReference>
<dbReference type="PANTHER" id="PTHR44858:SF1">
    <property type="entry name" value="UDP-N-ACETYLGLUCOSAMINE--PEPTIDE N-ACETYLGLUCOSAMINYLTRANSFERASE SPINDLY-RELATED"/>
    <property type="match status" value="1"/>
</dbReference>
<dbReference type="GO" id="GO:0046813">
    <property type="term" value="P:receptor-mediated virion attachment to host cell"/>
    <property type="evidence" value="ECO:0007669"/>
    <property type="project" value="TreeGrafter"/>
</dbReference>
<evidence type="ECO:0008006" key="5">
    <source>
        <dbReference type="Google" id="ProtNLM"/>
    </source>
</evidence>
<keyword evidence="4" id="KW-1185">Reference proteome</keyword>
<proteinExistence type="predicted"/>
<dbReference type="RefSeq" id="WP_220164776.1">
    <property type="nucleotide sequence ID" value="NZ_CP080507.1"/>
</dbReference>
<keyword evidence="2" id="KW-0802">TPR repeat</keyword>
<dbReference type="PANTHER" id="PTHR44858">
    <property type="entry name" value="TETRATRICOPEPTIDE REPEAT PROTEIN 6"/>
    <property type="match status" value="1"/>
</dbReference>
<protein>
    <recommendedName>
        <fullName evidence="5">Tetratricopeptide repeat protein</fullName>
    </recommendedName>
</protein>
<sequence length="387" mass="42563">MLGATAWSQSQAEREGMRLVQEAQSTGDTTQALRLLDAMVQDSPALASAYSQRARARWAAGDKPGAIEDLGRVIQLNPELKSTYALRARWRRDNGDYVGAIEDAGKAGEFPENVETRGEARLALGRYQEALEDFKYLRSGRFGPYTRARYPQAVCLMALGETAEAVQWFKADYDDGGRIDARACMNLGYCLLGQYADAEKDLSAWVAAGAAKTVDESDYDRAVRESLRESVDNAQYLLGVVRFAQEDFDGAAAAMAKVPATSSFHDYAQLWRYLAKLRGKRAEELAKAWADFRDPWAAQLGAFLRAEIDEKKLFAAAAESEDAAERRAREGEAAFYAAQKRIIAGDAMAATWLFEKAVATGSVESVEYTLAKIALRPKRTVSVNGSL</sequence>
<dbReference type="GO" id="GO:0009279">
    <property type="term" value="C:cell outer membrane"/>
    <property type="evidence" value="ECO:0007669"/>
    <property type="project" value="TreeGrafter"/>
</dbReference>
<evidence type="ECO:0000313" key="4">
    <source>
        <dbReference type="Proteomes" id="UP000825051"/>
    </source>
</evidence>
<dbReference type="AlphaFoldDB" id="A0A8F9XHB5"/>
<dbReference type="InterPro" id="IPR050498">
    <property type="entry name" value="Ycf3"/>
</dbReference>
<evidence type="ECO:0000313" key="3">
    <source>
        <dbReference type="EMBL" id="QYM80092.1"/>
    </source>
</evidence>
<name>A0A8F9XHB5_9BACT</name>
<dbReference type="KEGG" id="ole:K0B96_05610"/>
<reference evidence="3" key="1">
    <citation type="submission" date="2021-08" db="EMBL/GenBank/DDBJ databases">
        <title>Genome of a novel bacterium of the phylum Verrucomicrobia, Oleiharenicola sp. KSB-15.</title>
        <authorList>
            <person name="Chung J.-H."/>
            <person name="Ahn J.-H."/>
            <person name="Yoon Y."/>
            <person name="Kim D.-Y."/>
            <person name="An S.-H."/>
            <person name="Park I."/>
            <person name="Yeon J."/>
        </authorList>
    </citation>
    <scope>NUCLEOTIDE SEQUENCE</scope>
    <source>
        <strain evidence="3">KSB-15</strain>
    </source>
</reference>
<accession>A0A8F9XHB5</accession>
<dbReference type="Gene3D" id="1.25.40.10">
    <property type="entry name" value="Tetratricopeptide repeat domain"/>
    <property type="match status" value="2"/>
</dbReference>
<evidence type="ECO:0000256" key="1">
    <source>
        <dbReference type="ARBA" id="ARBA00022737"/>
    </source>
</evidence>